<keyword evidence="1" id="KW-0456">Lyase</keyword>
<reference evidence="3 4" key="1">
    <citation type="submission" date="2022-04" db="EMBL/GenBank/DDBJ databases">
        <authorList>
            <person name="Huq M.A."/>
        </authorList>
    </citation>
    <scope>NUCLEOTIDE SEQUENCE [LARGE SCALE GENOMIC DNA]</scope>
    <source>
        <strain evidence="3 4">MAH-33</strain>
    </source>
</reference>
<dbReference type="InterPro" id="IPR032465">
    <property type="entry name" value="ACMSD"/>
</dbReference>
<dbReference type="Pfam" id="PF04909">
    <property type="entry name" value="Amidohydro_2"/>
    <property type="match status" value="1"/>
</dbReference>
<dbReference type="InterPro" id="IPR006680">
    <property type="entry name" value="Amidohydro-rel"/>
</dbReference>
<comment type="caution">
    <text evidence="3">The sequence shown here is derived from an EMBL/GenBank/DDBJ whole genome shotgun (WGS) entry which is preliminary data.</text>
</comment>
<dbReference type="PANTHER" id="PTHR21240:SF28">
    <property type="entry name" value="ISO-OROTATE DECARBOXYLASE (EUROFUNG)"/>
    <property type="match status" value="1"/>
</dbReference>
<name>A0ABT0DZP3_9SPHN</name>
<dbReference type="PANTHER" id="PTHR21240">
    <property type="entry name" value="2-AMINO-3-CARBOXYLMUCONATE-6-SEMIALDEHYDE DECARBOXYLASE"/>
    <property type="match status" value="1"/>
</dbReference>
<evidence type="ECO:0000259" key="2">
    <source>
        <dbReference type="Pfam" id="PF04909"/>
    </source>
</evidence>
<sequence>MGRSSQKPSKLQACLHENEIVPLSEGRRGTTDMRIIDVDSHFNEPADWFVQANPGLAAKLPKMTVAEQLLDIVVGDLFSSVPPALRPDPLKLIPPYVLDAYEKSLAGGEPPQIAVDAGAFAPEAWQPAPRIAWMDKRGIEKQILLPSNGYHPYRHAMRNDPSLALPALDTYNRWALEQMHGYTDRLIPAVVVDLIDVEWSIAQVISGREKGSRAVFVKADPHGGKALNHPDFEPFWATCEDLGVAILFHVGGGRAAMHPGWANNGGDLSSFYRLANLSRRLVPQLAVAAMIFGGVLDRYPNLAVIVSELGIDWIPDFLETIDREADNSRPRMLSFAPYSLPLKPSEYVQRQVRVSVVHQQDVLRPTIDRVPEGIIVFSSDFPHVEGHQEAVALYDAQMEGMSQSARESFFGKSAAELLKL</sequence>
<dbReference type="EMBL" id="JALKHS010000010">
    <property type="protein sequence ID" value="MCK0532565.1"/>
    <property type="molecule type" value="Genomic_DNA"/>
</dbReference>
<protein>
    <submittedName>
        <fullName evidence="3">Amidohydrolase</fullName>
    </submittedName>
</protein>
<keyword evidence="4" id="KW-1185">Reference proteome</keyword>
<evidence type="ECO:0000313" key="3">
    <source>
        <dbReference type="EMBL" id="MCK0532565.1"/>
    </source>
</evidence>
<accession>A0ABT0DZP3</accession>
<dbReference type="Gene3D" id="3.20.20.140">
    <property type="entry name" value="Metal-dependent hydrolases"/>
    <property type="match status" value="1"/>
</dbReference>
<dbReference type="InterPro" id="IPR032466">
    <property type="entry name" value="Metal_Hydrolase"/>
</dbReference>
<evidence type="ECO:0000313" key="4">
    <source>
        <dbReference type="Proteomes" id="UP001203512"/>
    </source>
</evidence>
<gene>
    <name evidence="3" type="ORF">MU848_13320</name>
</gene>
<dbReference type="SUPFAM" id="SSF51556">
    <property type="entry name" value="Metallo-dependent hydrolases"/>
    <property type="match status" value="1"/>
</dbReference>
<proteinExistence type="predicted"/>
<dbReference type="Proteomes" id="UP001203512">
    <property type="component" value="Unassembled WGS sequence"/>
</dbReference>
<feature type="domain" description="Amidohydrolase-related" evidence="2">
    <location>
        <begin position="111"/>
        <end position="420"/>
    </location>
</feature>
<evidence type="ECO:0000256" key="1">
    <source>
        <dbReference type="ARBA" id="ARBA00023239"/>
    </source>
</evidence>
<organism evidence="3 4">
    <name type="scientific">Sphingobium agri</name>
    <dbReference type="NCBI Taxonomy" id="2933566"/>
    <lineage>
        <taxon>Bacteria</taxon>
        <taxon>Pseudomonadati</taxon>
        <taxon>Pseudomonadota</taxon>
        <taxon>Alphaproteobacteria</taxon>
        <taxon>Sphingomonadales</taxon>
        <taxon>Sphingomonadaceae</taxon>
        <taxon>Sphingobium</taxon>
    </lineage>
</organism>
<dbReference type="RefSeq" id="WP_247233124.1">
    <property type="nucleotide sequence ID" value="NZ_JALKHS010000010.1"/>
</dbReference>